<name>A0A7G6SN29_9HYPH</name>
<proteinExistence type="predicted"/>
<protein>
    <submittedName>
        <fullName evidence="1">Uncharacterized protein</fullName>
    </submittedName>
</protein>
<evidence type="ECO:0000313" key="1">
    <source>
        <dbReference type="EMBL" id="QND55911.1"/>
    </source>
</evidence>
<dbReference type="AlphaFoldDB" id="A0A7G6SN29"/>
<gene>
    <name evidence="1" type="ORF">HB778_04030</name>
</gene>
<evidence type="ECO:0000313" key="2">
    <source>
        <dbReference type="Proteomes" id="UP000515465"/>
    </source>
</evidence>
<organism evidence="1 2">
    <name type="scientific">Mesorhizobium huakuii</name>
    <dbReference type="NCBI Taxonomy" id="28104"/>
    <lineage>
        <taxon>Bacteria</taxon>
        <taxon>Pseudomonadati</taxon>
        <taxon>Pseudomonadota</taxon>
        <taxon>Alphaproteobacteria</taxon>
        <taxon>Hyphomicrobiales</taxon>
        <taxon>Phyllobacteriaceae</taxon>
        <taxon>Mesorhizobium</taxon>
    </lineage>
</organism>
<accession>A0A7G6SN29</accession>
<sequence>MPRYQIHEMDGGEPSASHLASGTTALEALQKITGKTIWTPALQNRWFRVVDEDEGVEHEFISRR</sequence>
<dbReference type="RefSeq" id="WP_183461668.1">
    <property type="nucleotide sequence ID" value="NZ_CP050296.1"/>
</dbReference>
<reference evidence="2" key="1">
    <citation type="journal article" date="2020" name="Mol. Plant Microbe">
        <title>Rhizobial microsymbionts of the narrowly endemic Oxytropis species growing in Kamchatka are characterized by significant genetic diversity and possess a set of genes that are associated with T3SS and T6SS secretion systems and can affect the development of symbiosis.</title>
        <authorList>
            <person name="Safronova V."/>
            <person name="Guro P."/>
            <person name="Sazanova A."/>
            <person name="Kuznetsova I."/>
            <person name="Belimov A."/>
            <person name="Yakubov V."/>
            <person name="Chirak E."/>
            <person name="Afonin A."/>
            <person name="Gogolev Y."/>
            <person name="Andronov E."/>
            <person name="Tikhonovich I."/>
        </authorList>
    </citation>
    <scope>NUCLEOTIDE SEQUENCE [LARGE SCALE GENOMIC DNA]</scope>
    <source>
        <strain evidence="2">583</strain>
    </source>
</reference>
<dbReference type="Proteomes" id="UP000515465">
    <property type="component" value="Chromosome"/>
</dbReference>
<dbReference type="EMBL" id="CP050296">
    <property type="protein sequence ID" value="QND55911.1"/>
    <property type="molecule type" value="Genomic_DNA"/>
</dbReference>